<comment type="caution">
    <text evidence="1">The sequence shown here is derived from an EMBL/GenBank/DDBJ whole genome shotgun (WGS) entry which is preliminary data.</text>
</comment>
<reference evidence="1 2" key="1">
    <citation type="submission" date="2018-11" db="EMBL/GenBank/DDBJ databases">
        <title>Taxonoimc description of Halomarina strain SPP-AMP-1.</title>
        <authorList>
            <person name="Pal Y."/>
            <person name="Srinivasana K."/>
            <person name="Verma A."/>
            <person name="Kumar P."/>
        </authorList>
    </citation>
    <scope>NUCLEOTIDE SEQUENCE [LARGE SCALE GENOMIC DNA]</scope>
    <source>
        <strain evidence="1 2">SPP-AMP-1</strain>
    </source>
</reference>
<keyword evidence="2" id="KW-1185">Reference proteome</keyword>
<dbReference type="OrthoDB" id="213344at2157"/>
<sequence length="156" mass="17501">MTLSEKAKERLTDVVELQPTKNKELQERWGIDSGSEIHQYLESELKEYYYRDESSLIRATPEAAELVGIDTDETTLSVPPLQAQIIDIIAGPDEEPESVVSVLHAVQETEADPTADEVRSSLRKLQDRGVVEVVQTTVPTFRLAVEHEEISVDVIE</sequence>
<dbReference type="Proteomes" id="UP000282322">
    <property type="component" value="Unassembled WGS sequence"/>
</dbReference>
<organism evidence="1 2">
    <name type="scientific">Halocatena pleomorpha</name>
    <dbReference type="NCBI Taxonomy" id="1785090"/>
    <lineage>
        <taxon>Archaea</taxon>
        <taxon>Methanobacteriati</taxon>
        <taxon>Methanobacteriota</taxon>
        <taxon>Stenosarchaea group</taxon>
        <taxon>Halobacteria</taxon>
        <taxon>Halobacteriales</taxon>
        <taxon>Natronomonadaceae</taxon>
        <taxon>Halocatena</taxon>
    </lineage>
</organism>
<evidence type="ECO:0000313" key="1">
    <source>
        <dbReference type="EMBL" id="RRJ27871.1"/>
    </source>
</evidence>
<dbReference type="AlphaFoldDB" id="A0A3P3R318"/>
<dbReference type="Pfam" id="PF19110">
    <property type="entry name" value="DUF5797"/>
    <property type="match status" value="1"/>
</dbReference>
<proteinExistence type="predicted"/>
<accession>A0A3P3R318</accession>
<evidence type="ECO:0000313" key="2">
    <source>
        <dbReference type="Proteomes" id="UP000282322"/>
    </source>
</evidence>
<protein>
    <submittedName>
        <fullName evidence="1">Uncharacterized protein</fullName>
    </submittedName>
</protein>
<dbReference type="InterPro" id="IPR043815">
    <property type="entry name" value="DUF5797"/>
</dbReference>
<dbReference type="EMBL" id="RRCH01000045">
    <property type="protein sequence ID" value="RRJ27871.1"/>
    <property type="molecule type" value="Genomic_DNA"/>
</dbReference>
<name>A0A3P3R318_9EURY</name>
<dbReference type="RefSeq" id="WP_124956864.1">
    <property type="nucleotide sequence ID" value="NZ_RRCH01000045.1"/>
</dbReference>
<gene>
    <name evidence="1" type="ORF">EIK79_17020</name>
</gene>